<sequence length="277" mass="30634">MHLDPFRTRDHVPDFDDQMRDYIVRSDASRSSLRMIGDIAYGTDSSEKLDLFFPNEDTFKSPVHMFIHGGYWRMFSKEDFSFIAETVTKTGAIAVIINYALMPAVRMAAIVDQVQRAKLWVQQNIATYGGDPQHLTISGHSAGAHLCAFLFNDAMASSGICGALLLSGLYDLKPLQSSFLQPEIAITAEEVRDFTPLTHRYDPRVSVSILVGERETEPFHRQASNFASLLSGQGLSVACHKLHDANHMSGVRDLGVADSEAGILLGKLIRSCSKRIA</sequence>
<keyword evidence="1" id="KW-0378">Hydrolase</keyword>
<organism evidence="3 4">
    <name type="scientific">Phyllobacterium endophyticum</name>
    <dbReference type="NCBI Taxonomy" id="1149773"/>
    <lineage>
        <taxon>Bacteria</taxon>
        <taxon>Pseudomonadati</taxon>
        <taxon>Pseudomonadota</taxon>
        <taxon>Alphaproteobacteria</taxon>
        <taxon>Hyphomicrobiales</taxon>
        <taxon>Phyllobacteriaceae</taxon>
        <taxon>Phyllobacterium</taxon>
    </lineage>
</organism>
<protein>
    <submittedName>
        <fullName evidence="3">Esterase</fullName>
    </submittedName>
</protein>
<evidence type="ECO:0000256" key="1">
    <source>
        <dbReference type="ARBA" id="ARBA00022801"/>
    </source>
</evidence>
<keyword evidence="4" id="KW-1185">Reference proteome</keyword>
<dbReference type="Pfam" id="PF07859">
    <property type="entry name" value="Abhydrolase_3"/>
    <property type="match status" value="1"/>
</dbReference>
<evidence type="ECO:0000313" key="3">
    <source>
        <dbReference type="EMBL" id="PSH56021.1"/>
    </source>
</evidence>
<name>A0A2P7AP88_9HYPH</name>
<dbReference type="Proteomes" id="UP000241158">
    <property type="component" value="Unassembled WGS sequence"/>
</dbReference>
<dbReference type="Gene3D" id="3.40.50.1820">
    <property type="entry name" value="alpha/beta hydrolase"/>
    <property type="match status" value="1"/>
</dbReference>
<comment type="caution">
    <text evidence="3">The sequence shown here is derived from an EMBL/GenBank/DDBJ whole genome shotgun (WGS) entry which is preliminary data.</text>
</comment>
<dbReference type="SUPFAM" id="SSF53474">
    <property type="entry name" value="alpha/beta-Hydrolases"/>
    <property type="match status" value="1"/>
</dbReference>
<dbReference type="InterPro" id="IPR013094">
    <property type="entry name" value="AB_hydrolase_3"/>
</dbReference>
<dbReference type="InterPro" id="IPR050300">
    <property type="entry name" value="GDXG_lipolytic_enzyme"/>
</dbReference>
<dbReference type="PANTHER" id="PTHR48081">
    <property type="entry name" value="AB HYDROLASE SUPERFAMILY PROTEIN C4A8.06C"/>
    <property type="match status" value="1"/>
</dbReference>
<feature type="domain" description="Alpha/beta hydrolase fold-3" evidence="2">
    <location>
        <begin position="65"/>
        <end position="247"/>
    </location>
</feature>
<evidence type="ECO:0000259" key="2">
    <source>
        <dbReference type="Pfam" id="PF07859"/>
    </source>
</evidence>
<dbReference type="GO" id="GO:0016787">
    <property type="term" value="F:hydrolase activity"/>
    <property type="evidence" value="ECO:0007669"/>
    <property type="project" value="UniProtKB-KW"/>
</dbReference>
<proteinExistence type="predicted"/>
<dbReference type="InterPro" id="IPR029058">
    <property type="entry name" value="AB_hydrolase_fold"/>
</dbReference>
<dbReference type="EMBL" id="PGGN01000004">
    <property type="protein sequence ID" value="PSH56021.1"/>
    <property type="molecule type" value="Genomic_DNA"/>
</dbReference>
<accession>A0A2P7AP88</accession>
<dbReference type="AlphaFoldDB" id="A0A2P7AP88"/>
<gene>
    <name evidence="3" type="ORF">CU100_20570</name>
</gene>
<dbReference type="PANTHER" id="PTHR48081:SF33">
    <property type="entry name" value="KYNURENINE FORMAMIDASE"/>
    <property type="match status" value="1"/>
</dbReference>
<evidence type="ECO:0000313" key="4">
    <source>
        <dbReference type="Proteomes" id="UP000241158"/>
    </source>
</evidence>
<reference evidence="4" key="1">
    <citation type="submission" date="2017-11" db="EMBL/GenBank/DDBJ databases">
        <authorList>
            <person name="Kuznetsova I."/>
            <person name="Sazanova A."/>
            <person name="Chirak E."/>
            <person name="Safronova V."/>
            <person name="Willems A."/>
        </authorList>
    </citation>
    <scope>NUCLEOTIDE SEQUENCE [LARGE SCALE GENOMIC DNA]</scope>
    <source>
        <strain evidence="4">PEPV15</strain>
    </source>
</reference>
<dbReference type="RefSeq" id="WP_106718443.1">
    <property type="nucleotide sequence ID" value="NZ_JACHXT010000001.1"/>
</dbReference>
<dbReference type="OrthoDB" id="9771666at2"/>